<sequence>MQPWCLVPWCCRRTSAGDPPLRSRTAREADGKNGPVGSCPEGDLLSQFQHMLCSQGFCWIPETTWGFPLAGAVLLLLWLGFEIWTSSCLARWQAQLRRPVATESHAAQPSPPPLPEAACEEETDFPATQAKHSSCICGRQLTSDFESYELPCQVHRHPYEPYQTPRSLCQDENLYQKYLPCLPPLLRATMILPKHSSSSSSSSSGSSSCLPLLKHLNLCCRVATDTSQRMHDSSDASEASSSDSFSSESEDLYFLKKKKQRGPSFIPLFPERLPEIKGAPLLPESHPEIKGVPQTSFAQINIVQSSTFEKEDHVILVEKSLEIRMGPLPAPTAPGSLPRLRIQDKEEAAEKPSPLPLLDQMAIQCLDLRVKEQKGELAKTTEKSAPKPSSEKEEEPLKVTTDPVSALPPDSEEVPTVLKGMDEKSRNFLEFHIKKKMVQRRCGVPTVVINSVNLFQSVKKKSFRGDLKKTMQNVLLIPSDAEAPAHPPLLPRNAMAVYMKSFQEPPRAKEYHIFHKANPEEIRKVAFPAPEEKLGLKPRDFQRSQRNEVLFSVEPEKLQKLLFHLTVKMVEIQKGAFPEMVEDSLRTFSILSVKPLPKLIRFGNKISRPKHLSLTFVAKEALCIIDFNISHKYMVFTWGIETLHSKPTEKTIPGLSKATQCSSSPEKGVPQKPPVPILVLKIPRKGASTSRGPESKQILLIPKPPKPQGPRIVPLAPAEEPRDVQFTDLFKQSCLAPSAPSKKAEGPPPRSLALPLRNVPIQETEAPGDRIQPKKASLAMPCPKSQGAAGKDSPSTRQEAPGEKMTDGKIRTLKAANLQEELQDRPTGLPAPLKEGEKAEGEEAGSKKDGDQQGEPYRGLPPTFQKGAGAGRKKEADEQAEPYRAVPPSPEKGASKRDGDEQGELEGTMHHTPTRAGTGSKRGENQQAELEGTMHYRALPVPAAERGASKRDGDDWGELEGTMRYRAPSETPEKGATTGSQRDADRPADLEGRLRYASTGAGARSKKDRDAQAELEGTLHYRALPPSAEKGAKEEHRPAELEGTMRCSPLPQPAAEAGRAAAEGAGSAQRFPARESKAGAQADGKGAAGLKEGRKGRERAPRGDALSLSVGLQAAGSQRDATATRASLFLRLHLTREKLHLRLHKRLEAALRPRQRAGLSLRVETGAGKRRGPPPARPFCYACPVPESRGAAGRTVCWALPQRILDMSGGRVPQVARPERRHGEPRRGGPRRPARRRRGAGQGRPGEAAPGVIKPFA</sequence>
<gene>
    <name evidence="3" type="primary">LOC117679474</name>
</gene>
<feature type="region of interest" description="Disordered" evidence="1">
    <location>
        <begin position="651"/>
        <end position="674"/>
    </location>
</feature>
<feature type="compositionally biased region" description="Basic and acidic residues" evidence="1">
    <location>
        <begin position="376"/>
        <end position="397"/>
    </location>
</feature>
<evidence type="ECO:0000256" key="1">
    <source>
        <dbReference type="SAM" id="MobiDB-lite"/>
    </source>
</evidence>
<feature type="compositionally biased region" description="Low complexity" evidence="1">
    <location>
        <begin position="1078"/>
        <end position="1090"/>
    </location>
</feature>
<evidence type="ECO:0000313" key="3">
    <source>
        <dbReference type="RefSeq" id="XP_034297322.1"/>
    </source>
</evidence>
<evidence type="ECO:0000313" key="2">
    <source>
        <dbReference type="Proteomes" id="UP001652622"/>
    </source>
</evidence>
<feature type="region of interest" description="Disordered" evidence="1">
    <location>
        <begin position="1209"/>
        <end position="1257"/>
    </location>
</feature>
<feature type="compositionally biased region" description="Low complexity" evidence="1">
    <location>
        <begin position="1054"/>
        <end position="1068"/>
    </location>
</feature>
<feature type="compositionally biased region" description="Basic and acidic residues" evidence="1">
    <location>
        <begin position="982"/>
        <end position="994"/>
    </location>
</feature>
<dbReference type="RefSeq" id="XP_034297322.1">
    <property type="nucleotide sequence ID" value="XM_034441431.1"/>
</dbReference>
<proteinExistence type="predicted"/>
<name>A0A6P9DNC6_PANGU</name>
<feature type="compositionally biased region" description="Basic and acidic residues" evidence="1">
    <location>
        <begin position="1091"/>
        <end position="1102"/>
    </location>
</feature>
<dbReference type="GeneID" id="117679474"/>
<feature type="compositionally biased region" description="Basic and acidic residues" evidence="1">
    <location>
        <begin position="1030"/>
        <end position="1040"/>
    </location>
</feature>
<feature type="compositionally biased region" description="Basic and acidic residues" evidence="1">
    <location>
        <begin position="834"/>
        <end position="851"/>
    </location>
</feature>
<organism evidence="2 3">
    <name type="scientific">Pantherophis guttatus</name>
    <name type="common">Corn snake</name>
    <name type="synonym">Elaphe guttata</name>
    <dbReference type="NCBI Taxonomy" id="94885"/>
    <lineage>
        <taxon>Eukaryota</taxon>
        <taxon>Metazoa</taxon>
        <taxon>Chordata</taxon>
        <taxon>Craniata</taxon>
        <taxon>Vertebrata</taxon>
        <taxon>Euteleostomi</taxon>
        <taxon>Lepidosauria</taxon>
        <taxon>Squamata</taxon>
        <taxon>Bifurcata</taxon>
        <taxon>Unidentata</taxon>
        <taxon>Episquamata</taxon>
        <taxon>Toxicofera</taxon>
        <taxon>Serpentes</taxon>
        <taxon>Colubroidea</taxon>
        <taxon>Colubridae</taxon>
        <taxon>Colubrinae</taxon>
        <taxon>Pantherophis</taxon>
    </lineage>
</organism>
<feature type="region of interest" description="Disordered" evidence="1">
    <location>
        <begin position="376"/>
        <end position="414"/>
    </location>
</feature>
<dbReference type="InParanoid" id="A0A6P9DNC6"/>
<dbReference type="KEGG" id="pgut:117679474"/>
<feature type="compositionally biased region" description="Basic residues" evidence="1">
    <location>
        <begin position="1228"/>
        <end position="1239"/>
    </location>
</feature>
<protein>
    <submittedName>
        <fullName evidence="3">Uncharacterized protein LOC117679474</fullName>
    </submittedName>
</protein>
<accession>A0A6P9DNC6</accession>
<feature type="compositionally biased region" description="Basic and acidic residues" evidence="1">
    <location>
        <begin position="800"/>
        <end position="810"/>
    </location>
</feature>
<feature type="region of interest" description="Disordered" evidence="1">
    <location>
        <begin position="103"/>
        <end position="123"/>
    </location>
</feature>
<feature type="region of interest" description="Disordered" evidence="1">
    <location>
        <begin position="737"/>
        <end position="1105"/>
    </location>
</feature>
<dbReference type="AlphaFoldDB" id="A0A6P9DNC6"/>
<feature type="compositionally biased region" description="Basic and acidic residues" evidence="1">
    <location>
        <begin position="1217"/>
        <end position="1227"/>
    </location>
</feature>
<feature type="region of interest" description="Disordered" evidence="1">
    <location>
        <begin position="686"/>
        <end position="711"/>
    </location>
</feature>
<reference evidence="3" key="1">
    <citation type="submission" date="2025-08" db="UniProtKB">
        <authorList>
            <consortium name="RefSeq"/>
        </authorList>
    </citation>
    <scope>IDENTIFICATION</scope>
    <source>
        <tissue evidence="3">Blood</tissue>
    </source>
</reference>
<dbReference type="Proteomes" id="UP001652622">
    <property type="component" value="Unplaced"/>
</dbReference>
<keyword evidence="2" id="KW-1185">Reference proteome</keyword>
<dbReference type="OMA" id="DFNISHK"/>